<evidence type="ECO:0000313" key="3">
    <source>
        <dbReference type="EMBL" id="KAK7205267.1"/>
    </source>
</evidence>
<name>A0ABR1F5Z6_9ASCO</name>
<feature type="signal peptide" evidence="1">
    <location>
        <begin position="1"/>
        <end position="20"/>
    </location>
</feature>
<protein>
    <recommendedName>
        <fullName evidence="2">DUF7907 domain-containing protein</fullName>
    </recommendedName>
</protein>
<dbReference type="InterPro" id="IPR057229">
    <property type="entry name" value="DUF7907"/>
</dbReference>
<feature type="chain" id="PRO_5045751243" description="DUF7907 domain-containing protein" evidence="1">
    <location>
        <begin position="21"/>
        <end position="209"/>
    </location>
</feature>
<dbReference type="GeneID" id="90038001"/>
<keyword evidence="1" id="KW-0732">Signal</keyword>
<dbReference type="EMBL" id="JBBJBU010000005">
    <property type="protein sequence ID" value="KAK7205267.1"/>
    <property type="molecule type" value="Genomic_DNA"/>
</dbReference>
<accession>A0ABR1F5Z6</accession>
<proteinExistence type="predicted"/>
<feature type="domain" description="DUF7907" evidence="2">
    <location>
        <begin position="29"/>
        <end position="152"/>
    </location>
</feature>
<evidence type="ECO:0000313" key="4">
    <source>
        <dbReference type="Proteomes" id="UP001498771"/>
    </source>
</evidence>
<dbReference type="Proteomes" id="UP001498771">
    <property type="component" value="Unassembled WGS sequence"/>
</dbReference>
<gene>
    <name evidence="3" type="ORF">BZA70DRAFT_277742</name>
</gene>
<keyword evidence="4" id="KW-1185">Reference proteome</keyword>
<comment type="caution">
    <text evidence="3">The sequence shown here is derived from an EMBL/GenBank/DDBJ whole genome shotgun (WGS) entry which is preliminary data.</text>
</comment>
<dbReference type="RefSeq" id="XP_064768300.1">
    <property type="nucleotide sequence ID" value="XM_064912489.1"/>
</dbReference>
<dbReference type="Pfam" id="PF25484">
    <property type="entry name" value="DUF7907"/>
    <property type="match status" value="1"/>
</dbReference>
<reference evidence="3 4" key="1">
    <citation type="submission" date="2024-03" db="EMBL/GenBank/DDBJ databases">
        <title>Genome-scale model development and genomic sequencing of the oleaginous clade Lipomyces.</title>
        <authorList>
            <consortium name="Lawrence Berkeley National Laboratory"/>
            <person name="Czajka J.J."/>
            <person name="Han Y."/>
            <person name="Kim J."/>
            <person name="Mondo S.J."/>
            <person name="Hofstad B.A."/>
            <person name="Robles A."/>
            <person name="Haridas S."/>
            <person name="Riley R."/>
            <person name="LaButti K."/>
            <person name="Pangilinan J."/>
            <person name="Andreopoulos W."/>
            <person name="Lipzen A."/>
            <person name="Yan J."/>
            <person name="Wang M."/>
            <person name="Ng V."/>
            <person name="Grigoriev I.V."/>
            <person name="Spatafora J.W."/>
            <person name="Magnuson J.K."/>
            <person name="Baker S.E."/>
            <person name="Pomraning K.R."/>
        </authorList>
    </citation>
    <scope>NUCLEOTIDE SEQUENCE [LARGE SCALE GENOMIC DNA]</scope>
    <source>
        <strain evidence="3 4">Phaff 52-87</strain>
    </source>
</reference>
<sequence length="209" mass="21129">MKYSLALPLSLAGLAASAAATVANVTLEVVSSDSTIDGQFLSSIHEGAGINYVFLGPSGETYSYDSSANTFGGVSFAGLTSYFQVNDEDLVTVSILGGYTDFDIVDGNTLAVNGSSSGFYACKNTGDPYSYSTSEYQALYYTSGAPSDCIPFTIEFVLDGASATTSNTTTANATSTSAPVATFTGGAGMLKASAALTVGLAGAALAFVL</sequence>
<evidence type="ECO:0000256" key="1">
    <source>
        <dbReference type="SAM" id="SignalP"/>
    </source>
</evidence>
<evidence type="ECO:0000259" key="2">
    <source>
        <dbReference type="Pfam" id="PF25484"/>
    </source>
</evidence>
<organism evidence="3 4">
    <name type="scientific">Myxozyma melibiosi</name>
    <dbReference type="NCBI Taxonomy" id="54550"/>
    <lineage>
        <taxon>Eukaryota</taxon>
        <taxon>Fungi</taxon>
        <taxon>Dikarya</taxon>
        <taxon>Ascomycota</taxon>
        <taxon>Saccharomycotina</taxon>
        <taxon>Lipomycetes</taxon>
        <taxon>Lipomycetales</taxon>
        <taxon>Lipomycetaceae</taxon>
        <taxon>Myxozyma</taxon>
    </lineage>
</organism>